<feature type="domain" description="Metallo-beta-lactamase" evidence="1">
    <location>
        <begin position="98"/>
        <end position="304"/>
    </location>
</feature>
<proteinExistence type="predicted"/>
<dbReference type="AlphaFoldDB" id="E4RU71"/>
<dbReference type="Pfam" id="PF12706">
    <property type="entry name" value="Lactamase_B_2"/>
    <property type="match status" value="1"/>
</dbReference>
<dbReference type="eggNOG" id="COG2220">
    <property type="taxonomic scope" value="Bacteria"/>
</dbReference>
<evidence type="ECO:0000313" key="2">
    <source>
        <dbReference type="EMBL" id="ADQ16905.1"/>
    </source>
</evidence>
<gene>
    <name evidence="2" type="ordered locus">Lbys_1185</name>
</gene>
<dbReference type="SMART" id="SM00849">
    <property type="entry name" value="Lactamase_B"/>
    <property type="match status" value="1"/>
</dbReference>
<dbReference type="InterPro" id="IPR001279">
    <property type="entry name" value="Metallo-B-lactamas"/>
</dbReference>
<dbReference type="STRING" id="649349.Lbys_1185"/>
<sequence>MKLTLTLLLLLSLIIYFAPFWGKSPQGERRERIKRSPNFIKGEFSYPIETPQLTNGATYGSLLKEMLLGKSPEEPLKDIPAIKHDLHQLPEGSIVWFGHSSYLIKIQGKVFVIDPVLSDRVSPVPGLMKAYTGTTVYSPTDLPEIDYLIITHDHYDHLDYTSIKELKPKVKKVITGLGVGAHLEYWGYKPEIITELDWWEGISLSENIQIAATPARHFSGRGFKRNQTLWCSFVLDTPENKIFIGGDSGYGPHFKEIGEKFGPFDLAILENGQYNVAWQNIHTLPSEFPLVVQDLRAMKVLPVHSGKFTLARHAWYEPLEEVYKLIPSKKLLTPLIGQTVPLADSSVSYRAWWREF</sequence>
<dbReference type="PANTHER" id="PTHR15032:SF4">
    <property type="entry name" value="N-ACYL-PHOSPHATIDYLETHANOLAMINE-HYDROLYZING PHOSPHOLIPASE D"/>
    <property type="match status" value="1"/>
</dbReference>
<dbReference type="SUPFAM" id="SSF56281">
    <property type="entry name" value="Metallo-hydrolase/oxidoreductase"/>
    <property type="match status" value="1"/>
</dbReference>
<dbReference type="Proteomes" id="UP000007435">
    <property type="component" value="Chromosome"/>
</dbReference>
<dbReference type="GO" id="GO:0005737">
    <property type="term" value="C:cytoplasm"/>
    <property type="evidence" value="ECO:0007669"/>
    <property type="project" value="TreeGrafter"/>
</dbReference>
<evidence type="ECO:0000259" key="1">
    <source>
        <dbReference type="SMART" id="SM00849"/>
    </source>
</evidence>
<dbReference type="HOGENOM" id="CLU_020884_0_2_10"/>
<name>E4RU71_LEAB4</name>
<reference evidence="2 3" key="2">
    <citation type="journal article" date="2011" name="Stand. Genomic Sci.">
        <title>Complete genome sequence of Leadbetterella byssophila type strain (4M15).</title>
        <authorList>
            <person name="Abt B."/>
            <person name="Teshima H."/>
            <person name="Lucas S."/>
            <person name="Lapidus A."/>
            <person name="Del Rio T.G."/>
            <person name="Nolan M."/>
            <person name="Tice H."/>
            <person name="Cheng J.F."/>
            <person name="Pitluck S."/>
            <person name="Liolios K."/>
            <person name="Pagani I."/>
            <person name="Ivanova N."/>
            <person name="Mavromatis K."/>
            <person name="Pati A."/>
            <person name="Tapia R."/>
            <person name="Han C."/>
            <person name="Goodwin L."/>
            <person name="Chen A."/>
            <person name="Palaniappan K."/>
            <person name="Land M."/>
            <person name="Hauser L."/>
            <person name="Chang Y.J."/>
            <person name="Jeffries C.D."/>
            <person name="Rohde M."/>
            <person name="Goker M."/>
            <person name="Tindall B.J."/>
            <person name="Detter J.C."/>
            <person name="Woyke T."/>
            <person name="Bristow J."/>
            <person name="Eisen J.A."/>
            <person name="Markowitz V."/>
            <person name="Hugenholtz P."/>
            <person name="Klenk H.P."/>
            <person name="Kyrpides N.C."/>
        </authorList>
    </citation>
    <scope>NUCLEOTIDE SEQUENCE [LARGE SCALE GENOMIC DNA]</scope>
    <source>
        <strain evidence="3">DSM 17132 / JCM 16389 / KACC 11308 / NBRC 106382 / 4M15</strain>
    </source>
</reference>
<evidence type="ECO:0000313" key="3">
    <source>
        <dbReference type="Proteomes" id="UP000007435"/>
    </source>
</evidence>
<accession>E4RU71</accession>
<keyword evidence="3" id="KW-1185">Reference proteome</keyword>
<dbReference type="PANTHER" id="PTHR15032">
    <property type="entry name" value="N-ACYL-PHOSPHATIDYLETHANOLAMINE-HYDROLYZING PHOSPHOLIPASE D"/>
    <property type="match status" value="1"/>
</dbReference>
<dbReference type="OrthoDB" id="9805728at2"/>
<organism evidence="2 3">
    <name type="scientific">Leadbetterella byssophila (strain DSM 17132 / JCM 16389 / KACC 11308 / NBRC 106382 / 4M15)</name>
    <dbReference type="NCBI Taxonomy" id="649349"/>
    <lineage>
        <taxon>Bacteria</taxon>
        <taxon>Pseudomonadati</taxon>
        <taxon>Bacteroidota</taxon>
        <taxon>Cytophagia</taxon>
        <taxon>Cytophagales</taxon>
        <taxon>Leadbetterellaceae</taxon>
        <taxon>Leadbetterella</taxon>
    </lineage>
</organism>
<dbReference type="EMBL" id="CP002305">
    <property type="protein sequence ID" value="ADQ16905.1"/>
    <property type="molecule type" value="Genomic_DNA"/>
</dbReference>
<protein>
    <recommendedName>
        <fullName evidence="1">Metallo-beta-lactamase domain-containing protein</fullName>
    </recommendedName>
</protein>
<dbReference type="Gene3D" id="3.60.15.10">
    <property type="entry name" value="Ribonuclease Z/Hydroxyacylglutathione hydrolase-like"/>
    <property type="match status" value="1"/>
</dbReference>
<dbReference type="RefSeq" id="WP_013407955.1">
    <property type="nucleotide sequence ID" value="NC_014655.1"/>
</dbReference>
<dbReference type="InterPro" id="IPR036866">
    <property type="entry name" value="RibonucZ/Hydroxyglut_hydro"/>
</dbReference>
<reference key="1">
    <citation type="submission" date="2010-11" db="EMBL/GenBank/DDBJ databases">
        <title>The complete genome of Leadbetterella byssophila DSM 17132.</title>
        <authorList>
            <consortium name="US DOE Joint Genome Institute (JGI-PGF)"/>
            <person name="Lucas S."/>
            <person name="Copeland A."/>
            <person name="Lapidus A."/>
            <person name="Glavina del Rio T."/>
            <person name="Dalin E."/>
            <person name="Tice H."/>
            <person name="Bruce D."/>
            <person name="Goodwin L."/>
            <person name="Pitluck S."/>
            <person name="Kyrpides N."/>
            <person name="Mavromatis K."/>
            <person name="Ivanova N."/>
            <person name="Teshima H."/>
            <person name="Brettin T."/>
            <person name="Detter J.C."/>
            <person name="Han C."/>
            <person name="Tapia R."/>
            <person name="Land M."/>
            <person name="Hauser L."/>
            <person name="Markowitz V."/>
            <person name="Cheng J.-F."/>
            <person name="Hugenholtz P."/>
            <person name="Woyke T."/>
            <person name="Wu D."/>
            <person name="Tindall B."/>
            <person name="Pomrenke H.G."/>
            <person name="Brambilla E."/>
            <person name="Klenk H.-P."/>
            <person name="Eisen J.A."/>
        </authorList>
    </citation>
    <scope>NUCLEOTIDE SEQUENCE [LARGE SCALE GENOMIC DNA]</scope>
    <source>
        <strain>DSM 17132</strain>
    </source>
</reference>
<dbReference type="KEGG" id="lby:Lbys_1185"/>